<comment type="caution">
    <text evidence="1">The sequence shown here is derived from an EMBL/GenBank/DDBJ whole genome shotgun (WGS) entry which is preliminary data.</text>
</comment>
<evidence type="ECO:0000313" key="2">
    <source>
        <dbReference type="Proteomes" id="UP000650511"/>
    </source>
</evidence>
<dbReference type="OrthoDB" id="5244140at2"/>
<gene>
    <name evidence="1" type="ORF">GCM10011354_01180</name>
</gene>
<dbReference type="RefSeq" id="WP_130648168.1">
    <property type="nucleotide sequence ID" value="NZ_BMHA01000001.1"/>
</dbReference>
<proteinExistence type="predicted"/>
<reference evidence="1" key="1">
    <citation type="journal article" date="2014" name="Int. J. Syst. Evol. Microbiol.">
        <title>Complete genome sequence of Corynebacterium casei LMG S-19264T (=DSM 44701T), isolated from a smear-ripened cheese.</title>
        <authorList>
            <consortium name="US DOE Joint Genome Institute (JGI-PGF)"/>
            <person name="Walter F."/>
            <person name="Albersmeier A."/>
            <person name="Kalinowski J."/>
            <person name="Ruckert C."/>
        </authorList>
    </citation>
    <scope>NUCLEOTIDE SEQUENCE</scope>
    <source>
        <strain evidence="1">CGMCC 1.14988</strain>
    </source>
</reference>
<organism evidence="1 2">
    <name type="scientific">Egicoccus halophilus</name>
    <dbReference type="NCBI Taxonomy" id="1670830"/>
    <lineage>
        <taxon>Bacteria</taxon>
        <taxon>Bacillati</taxon>
        <taxon>Actinomycetota</taxon>
        <taxon>Nitriliruptoria</taxon>
        <taxon>Egicoccales</taxon>
        <taxon>Egicoccaceae</taxon>
        <taxon>Egicoccus</taxon>
    </lineage>
</organism>
<sequence>MVRKMSDEHKAALAKGRTQGRAVRDYLAALEQDRKPGRKMDGETVKARIDEVQQKIDAEPDPAKRVDLIQRRLDLEERLVDLSGEVDLEALEQGFIEAAAEYSERKGITYTAWREAGVPAAVLKQAGVRRTRRANVG</sequence>
<keyword evidence="2" id="KW-1185">Reference proteome</keyword>
<name>A0A8J3AAB8_9ACTN</name>
<protein>
    <submittedName>
        <fullName evidence="1">Uncharacterized protein</fullName>
    </submittedName>
</protein>
<accession>A0A8J3AAB8</accession>
<dbReference type="AlphaFoldDB" id="A0A8J3AAB8"/>
<dbReference type="EMBL" id="BMHA01000001">
    <property type="protein sequence ID" value="GGI02679.1"/>
    <property type="molecule type" value="Genomic_DNA"/>
</dbReference>
<reference evidence="1" key="2">
    <citation type="submission" date="2020-09" db="EMBL/GenBank/DDBJ databases">
        <authorList>
            <person name="Sun Q."/>
            <person name="Zhou Y."/>
        </authorList>
    </citation>
    <scope>NUCLEOTIDE SEQUENCE</scope>
    <source>
        <strain evidence="1">CGMCC 1.14988</strain>
    </source>
</reference>
<dbReference type="Proteomes" id="UP000650511">
    <property type="component" value="Unassembled WGS sequence"/>
</dbReference>
<evidence type="ECO:0000313" key="1">
    <source>
        <dbReference type="EMBL" id="GGI02679.1"/>
    </source>
</evidence>